<accession>A0A1M7G244</accession>
<keyword evidence="2" id="KW-1185">Reference proteome</keyword>
<sequence>MECSQEWFEMADLRRRSLLTKVWVPLAAAQELHREGEHYHVGFKEEYFGCETVAVSLESKAEALQLDWSYLNDNGQEPRCTDGDYTPADVQDGWGDEPIGTRLVLRQAMTPPEIDEWHLHQDLVIALGLKREGDVWVCPREAYFEVASLKRRANGEPTLLVIHAEHLRDYLRARGMGLLSSTYSSRESVTPDANYLDWPSDYVVEETTEQKWTGDIRTIHESGSPFGQDIAVMHVGRTDIDKGEDVPNFGLPRDGQVAVSSGMMKAGSGRLVMLVRGELWRTEWLDPAALSARVRRDATPGTAFFITDTGGTQETKSTLTGESRWLWFRPNIINELASRRGATYGWDTRETGWISVIPGRKLRFGLNSVGLVNVYAKDIAHLPDWQQKVWAGYSNSPDGGVSNEFLAAQMEARPANTEAPEERLSNSLANLRKVTEQSLGFSIIRTHTDYDAILSKTHRFRATDYTSLLALAKDVARLTADSLDVGAIQKLLPPIQKGEKPPGSLKSLEKLLATKLDPTDARNLLTPLVGTYELRLGDAHLASSKIQDAWALVGIDNKLPFVWQGEQLLAACASSIEQITDAFSTLFNVTTNNKEL</sequence>
<dbReference type="EMBL" id="FRAS01000034">
    <property type="protein sequence ID" value="SHM10235.1"/>
    <property type="molecule type" value="Genomic_DNA"/>
</dbReference>
<dbReference type="AlphaFoldDB" id="A0A1M7G244"/>
<name>A0A1M7G244_9BACT</name>
<proteinExistence type="predicted"/>
<protein>
    <submittedName>
        <fullName evidence="1">Uncharacterized protein</fullName>
    </submittedName>
</protein>
<dbReference type="OrthoDB" id="1550479at2"/>
<evidence type="ECO:0000313" key="2">
    <source>
        <dbReference type="Proteomes" id="UP000183947"/>
    </source>
</evidence>
<dbReference type="Proteomes" id="UP000183947">
    <property type="component" value="Unassembled WGS sequence"/>
</dbReference>
<evidence type="ECO:0000313" key="1">
    <source>
        <dbReference type="EMBL" id="SHM10235.1"/>
    </source>
</evidence>
<organism evidence="1 2">
    <name type="scientific">Hymenobacter psychrotolerans DSM 18569</name>
    <dbReference type="NCBI Taxonomy" id="1121959"/>
    <lineage>
        <taxon>Bacteria</taxon>
        <taxon>Pseudomonadati</taxon>
        <taxon>Bacteroidota</taxon>
        <taxon>Cytophagia</taxon>
        <taxon>Cytophagales</taxon>
        <taxon>Hymenobacteraceae</taxon>
        <taxon>Hymenobacter</taxon>
    </lineage>
</organism>
<dbReference type="RefSeq" id="WP_139252444.1">
    <property type="nucleotide sequence ID" value="NZ_FRAS01000034.1"/>
</dbReference>
<gene>
    <name evidence="1" type="ORF">SAMN02746009_03945</name>
</gene>
<reference evidence="2" key="1">
    <citation type="submission" date="2016-11" db="EMBL/GenBank/DDBJ databases">
        <authorList>
            <person name="Varghese N."/>
            <person name="Submissions S."/>
        </authorList>
    </citation>
    <scope>NUCLEOTIDE SEQUENCE [LARGE SCALE GENOMIC DNA]</scope>
    <source>
        <strain evidence="2">DSM 18569</strain>
    </source>
</reference>